<protein>
    <submittedName>
        <fullName evidence="2">Uncharacterized protein</fullName>
    </submittedName>
</protein>
<evidence type="ECO:0000313" key="3">
    <source>
        <dbReference type="Proteomes" id="UP000799118"/>
    </source>
</evidence>
<reference evidence="2" key="1">
    <citation type="journal article" date="2019" name="Environ. Microbiol.">
        <title>Fungal ecological strategies reflected in gene transcription - a case study of two litter decomposers.</title>
        <authorList>
            <person name="Barbi F."/>
            <person name="Kohler A."/>
            <person name="Barry K."/>
            <person name="Baskaran P."/>
            <person name="Daum C."/>
            <person name="Fauchery L."/>
            <person name="Ihrmark K."/>
            <person name="Kuo A."/>
            <person name="LaButti K."/>
            <person name="Lipzen A."/>
            <person name="Morin E."/>
            <person name="Grigoriev I.V."/>
            <person name="Henrissat B."/>
            <person name="Lindahl B."/>
            <person name="Martin F."/>
        </authorList>
    </citation>
    <scope>NUCLEOTIDE SEQUENCE</scope>
    <source>
        <strain evidence="2">JB14</strain>
    </source>
</reference>
<gene>
    <name evidence="2" type="ORF">BT96DRAFT_948646</name>
</gene>
<name>A0A6A4GPG5_9AGAR</name>
<organism evidence="2 3">
    <name type="scientific">Gymnopus androsaceus JB14</name>
    <dbReference type="NCBI Taxonomy" id="1447944"/>
    <lineage>
        <taxon>Eukaryota</taxon>
        <taxon>Fungi</taxon>
        <taxon>Dikarya</taxon>
        <taxon>Basidiomycota</taxon>
        <taxon>Agaricomycotina</taxon>
        <taxon>Agaricomycetes</taxon>
        <taxon>Agaricomycetidae</taxon>
        <taxon>Agaricales</taxon>
        <taxon>Marasmiineae</taxon>
        <taxon>Omphalotaceae</taxon>
        <taxon>Gymnopus</taxon>
    </lineage>
</organism>
<feature type="region of interest" description="Disordered" evidence="1">
    <location>
        <begin position="1"/>
        <end position="48"/>
    </location>
</feature>
<dbReference type="EMBL" id="ML769825">
    <property type="protein sequence ID" value="KAE9387084.1"/>
    <property type="molecule type" value="Genomic_DNA"/>
</dbReference>
<accession>A0A6A4GPG5</accession>
<feature type="region of interest" description="Disordered" evidence="1">
    <location>
        <begin position="75"/>
        <end position="116"/>
    </location>
</feature>
<proteinExistence type="predicted"/>
<evidence type="ECO:0000313" key="2">
    <source>
        <dbReference type="EMBL" id="KAE9387084.1"/>
    </source>
</evidence>
<feature type="compositionally biased region" description="Acidic residues" evidence="1">
    <location>
        <begin position="13"/>
        <end position="23"/>
    </location>
</feature>
<dbReference type="OrthoDB" id="3048815at2759"/>
<sequence length="1293" mass="146819">MADLVRTFVSVEANEDISEEEDSSKESELDLSEQKCQTAESIPLPSAKQPSRLDLLLDQLNAEIEACTHDLATLPRPSEFLPESPHKKRRIARSKSPEESSRVSKTSVDAKGGHDSRAKLATCDRFQTLGKLVNRYRDLPQILAPMLVLNSKTATIGKVLVLLVQTFVPMGLPVPASHNKNKNGDLQPGITRGKPVNLPVPGQDPELCPPLVDAGTSWDAAFAANPGSRQDFINGLQLGCDLDEILAHYSGSQSHPNCPTALVSVPDQDEEEDRRFEWERFCSWVNVRGREAAIVKRICHDIEVDHINQEILRNASLAALPGGIYIQARSMLPGNHVLASYLCTCDGFIYPNAPRDVHPGWTTESIYSRSHYEVPFIANSPTLQLPKHHLVVGLNAYKGWLHEQCKDQFCIGMWVTATRGRYKGDCGLIVEDDYHELDSSEQMVLFIPRIRLPNFRPNAKSAAAEPPKKMANKFKCKLKVECIEHCNKPETCAHQEINHKRVTFQGQTTRGRLALTVQNISTLKLAEMLPDNLVMSFSKVDSVDILKTWMPPPSSWSFECSEEVAAVLFDGGTLALEFAQEVFCELSIEDASQREGKLLEILPLYCKVDEVIPLCGKQGLVVAISDRTVDIWIPEIATTLSLHPNTLRNLSLNTIAVPFIPWPPFAKFHIGNNEQAIPTNPLNLVLNQSQELDTVFSSAEPGLSHLPYFTGKSPWEDILVTPVGCLQCKGYRGWVKEVKQDKKRISGIAVLIEYQTSNMTDSLREWFNYDVLRRCNNHQFIHDNYMGEQRAKTQHKGITYYDFKEGYVPKYTLEEEKEAYVLQKERSKAEERQHQMHQRHIYVNEILAQSDKTCLHRHESIDLSHASSPTPLPSVSSHWLLDPCIREGLGDNDLLLAFKGEKKDRRVCLRVINSLTEAYSAIGHKRPIQVQDLVEDFRSYGVTKPFRAAGLYLVCEGDHIGKLVCCASEYYGNNRELYKDPLWTVQVVFVVKENGKFVETIMMDYPRFHLHGASLAEVHESREWRTSGHTCMKLEHNEVCGFWFMNPLLDLQLALELEPQSAMSFRHSTTARSQSNKTVLPYDQLSRKKALTERTSAAGKKLRQPLTTRSTYKPLNPLPLSIIPTPVVHFDDIWPNEPFYFNDTVDDTSLPSWGYVEDLSADNCIAMDNYFRFLLPLARYRDPEIANWVLKRMDFELEALARLLHIDFPAFKGDYSPDRKELCLWLLKHDRDGLHVIHQNTIALLRSVIDDIPEYEISKHGELFGDKLRIIHMDRCMSEEAKQRRQAYLVERV</sequence>
<evidence type="ECO:0000256" key="1">
    <source>
        <dbReference type="SAM" id="MobiDB-lite"/>
    </source>
</evidence>
<keyword evidence="3" id="KW-1185">Reference proteome</keyword>
<dbReference type="Proteomes" id="UP000799118">
    <property type="component" value="Unassembled WGS sequence"/>
</dbReference>